<proteinExistence type="predicted"/>
<dbReference type="SMART" id="SM00346">
    <property type="entry name" value="HTH_ICLR"/>
    <property type="match status" value="1"/>
</dbReference>
<dbReference type="GO" id="GO:0003677">
    <property type="term" value="F:DNA binding"/>
    <property type="evidence" value="ECO:0007669"/>
    <property type="project" value="UniProtKB-KW"/>
</dbReference>
<evidence type="ECO:0000259" key="5">
    <source>
        <dbReference type="PROSITE" id="PS51078"/>
    </source>
</evidence>
<dbReference type="Gene3D" id="3.30.450.40">
    <property type="match status" value="1"/>
</dbReference>
<dbReference type="InterPro" id="IPR029016">
    <property type="entry name" value="GAF-like_dom_sf"/>
</dbReference>
<dbReference type="Pfam" id="PF01614">
    <property type="entry name" value="IclR_C"/>
    <property type="match status" value="1"/>
</dbReference>
<organism evidence="6">
    <name type="scientific">metagenome</name>
    <dbReference type="NCBI Taxonomy" id="256318"/>
    <lineage>
        <taxon>unclassified sequences</taxon>
        <taxon>metagenomes</taxon>
    </lineage>
</organism>
<feature type="domain" description="IclR-ED" evidence="5">
    <location>
        <begin position="81"/>
        <end position="261"/>
    </location>
</feature>
<reference evidence="6" key="1">
    <citation type="submission" date="2015-08" db="EMBL/GenBank/DDBJ databases">
        <authorList>
            <person name="Babu N.S."/>
            <person name="Beckwith C.J."/>
            <person name="Beseler K.G."/>
            <person name="Brison A."/>
            <person name="Carone J.V."/>
            <person name="Caskin T.P."/>
            <person name="Diamond M."/>
            <person name="Durham M.E."/>
            <person name="Foxe J.M."/>
            <person name="Go M."/>
            <person name="Henderson B.A."/>
            <person name="Jones I.B."/>
            <person name="McGettigan J.A."/>
            <person name="Micheletti S.J."/>
            <person name="Nasrallah M.E."/>
            <person name="Ortiz D."/>
            <person name="Piller C.R."/>
            <person name="Privatt S.R."/>
            <person name="Schneider S.L."/>
            <person name="Sharp S."/>
            <person name="Smith T.C."/>
            <person name="Stanton J.D."/>
            <person name="Ullery H.E."/>
            <person name="Wilson R.J."/>
            <person name="Serrano M.G."/>
            <person name="Buck G."/>
            <person name="Lee V."/>
            <person name="Wang Y."/>
            <person name="Carvalho R."/>
            <person name="Voegtly L."/>
            <person name="Shi R."/>
            <person name="Duckworth R."/>
            <person name="Johnson A."/>
            <person name="Loviza R."/>
            <person name="Walstead R."/>
            <person name="Shah Z."/>
            <person name="Kiflezghi M."/>
            <person name="Wade K."/>
            <person name="Ball S.L."/>
            <person name="Bradley K.W."/>
            <person name="Asai D.J."/>
            <person name="Bowman C.A."/>
            <person name="Russell D.A."/>
            <person name="Pope W.H."/>
            <person name="Jacobs-Sera D."/>
            <person name="Hendrix R.W."/>
            <person name="Hatfull G.F."/>
        </authorList>
    </citation>
    <scope>NUCLEOTIDE SEQUENCE</scope>
</reference>
<dbReference type="InterPro" id="IPR036390">
    <property type="entry name" value="WH_DNA-bd_sf"/>
</dbReference>
<gene>
    <name evidence="6" type="primary">iclR</name>
    <name evidence="6" type="ORF">NOCA2540022</name>
</gene>
<dbReference type="InterPro" id="IPR014757">
    <property type="entry name" value="Tscrpt_reg_IclR_C"/>
</dbReference>
<dbReference type="Gene3D" id="1.10.10.10">
    <property type="entry name" value="Winged helix-like DNA-binding domain superfamily/Winged helix DNA-binding domain"/>
    <property type="match status" value="1"/>
</dbReference>
<keyword evidence="1" id="KW-0805">Transcription regulation</keyword>
<keyword evidence="2" id="KW-0238">DNA-binding</keyword>
<dbReference type="InterPro" id="IPR005471">
    <property type="entry name" value="Tscrpt_reg_IclR_N"/>
</dbReference>
<accession>A0A2P2CCQ4</accession>
<dbReference type="SUPFAM" id="SSF55781">
    <property type="entry name" value="GAF domain-like"/>
    <property type="match status" value="1"/>
</dbReference>
<dbReference type="PROSITE" id="PS51077">
    <property type="entry name" value="HTH_ICLR"/>
    <property type="match status" value="1"/>
</dbReference>
<dbReference type="InterPro" id="IPR036388">
    <property type="entry name" value="WH-like_DNA-bd_sf"/>
</dbReference>
<dbReference type="PROSITE" id="PS51078">
    <property type="entry name" value="ICLR_ED"/>
    <property type="match status" value="1"/>
</dbReference>
<dbReference type="PANTHER" id="PTHR30136:SF24">
    <property type="entry name" value="HTH-TYPE TRANSCRIPTIONAL REPRESSOR ALLR"/>
    <property type="match status" value="1"/>
</dbReference>
<evidence type="ECO:0000256" key="3">
    <source>
        <dbReference type="ARBA" id="ARBA00023163"/>
    </source>
</evidence>
<dbReference type="SUPFAM" id="SSF46785">
    <property type="entry name" value="Winged helix' DNA-binding domain"/>
    <property type="match status" value="1"/>
</dbReference>
<dbReference type="Pfam" id="PF09339">
    <property type="entry name" value="HTH_IclR"/>
    <property type="match status" value="1"/>
</dbReference>
<feature type="domain" description="HTH iclR-type" evidence="4">
    <location>
        <begin position="17"/>
        <end position="80"/>
    </location>
</feature>
<dbReference type="EMBL" id="CZKA01000050">
    <property type="protein sequence ID" value="CUR58742.1"/>
    <property type="molecule type" value="Genomic_DNA"/>
</dbReference>
<protein>
    <submittedName>
        <fullName evidence="6">Repressor of aceBA operon</fullName>
    </submittedName>
</protein>
<sequence>MSSPSLPSPGSPRASRVQSVDRAVALLRAVATATGAQSTAPALAETCNLNRATAWRILSTLETHGMVSCDRATGRWSIGMTVAEIAGNVGIEGLIATAHAVLERLAALTGETAALAVVRGEGLTYVDEVAPAAIISAKWVGRSIPLHATSTGKALLAFLSDKEVDRLLPRELKAHTSTTVTDRDELLEELALTRQRGYGVCRGELESSLYGVSAPALDRDGRPIAVISIWGPGLRVTEARFPTLGVLAAQAGVEVALLRTGQHASHP</sequence>
<dbReference type="AlphaFoldDB" id="A0A2P2CCQ4"/>
<dbReference type="GO" id="GO:0045892">
    <property type="term" value="P:negative regulation of DNA-templated transcription"/>
    <property type="evidence" value="ECO:0007669"/>
    <property type="project" value="TreeGrafter"/>
</dbReference>
<evidence type="ECO:0000259" key="4">
    <source>
        <dbReference type="PROSITE" id="PS51077"/>
    </source>
</evidence>
<evidence type="ECO:0000256" key="2">
    <source>
        <dbReference type="ARBA" id="ARBA00023125"/>
    </source>
</evidence>
<name>A0A2P2CCQ4_9ZZZZ</name>
<dbReference type="GO" id="GO:0003700">
    <property type="term" value="F:DNA-binding transcription factor activity"/>
    <property type="evidence" value="ECO:0007669"/>
    <property type="project" value="TreeGrafter"/>
</dbReference>
<keyword evidence="3" id="KW-0804">Transcription</keyword>
<evidence type="ECO:0000256" key="1">
    <source>
        <dbReference type="ARBA" id="ARBA00023015"/>
    </source>
</evidence>
<dbReference type="InterPro" id="IPR050707">
    <property type="entry name" value="HTH_MetabolicPath_Reg"/>
</dbReference>
<dbReference type="PANTHER" id="PTHR30136">
    <property type="entry name" value="HELIX-TURN-HELIX TRANSCRIPTIONAL REGULATOR, ICLR FAMILY"/>
    <property type="match status" value="1"/>
</dbReference>
<evidence type="ECO:0000313" key="6">
    <source>
        <dbReference type="EMBL" id="CUR58742.1"/>
    </source>
</evidence>